<dbReference type="PANTHER" id="PTHR20963">
    <property type="entry name" value="MULTIPLE INOSITOL POLYPHOSPHATE PHOSPHATASE-RELATED"/>
    <property type="match status" value="1"/>
</dbReference>
<dbReference type="Pfam" id="PF00328">
    <property type="entry name" value="His_Phos_2"/>
    <property type="match status" value="1"/>
</dbReference>
<dbReference type="FunFam" id="3.40.50.1240:FF:000065">
    <property type="entry name" value="Similar to histidine acid phosphatase"/>
    <property type="match status" value="1"/>
</dbReference>
<dbReference type="PANTHER" id="PTHR20963:SF14">
    <property type="entry name" value="ACID PHOSPHATASE, PUTATIVE-RELATED"/>
    <property type="match status" value="1"/>
</dbReference>
<dbReference type="Proteomes" id="UP000248423">
    <property type="component" value="Unassembled WGS sequence"/>
</dbReference>
<dbReference type="AlphaFoldDB" id="A0A319EG35"/>
<dbReference type="InterPro" id="IPR016274">
    <property type="entry name" value="Histidine_acid_Pase_euk"/>
</dbReference>
<evidence type="ECO:0000313" key="5">
    <source>
        <dbReference type="Proteomes" id="UP000248423"/>
    </source>
</evidence>
<evidence type="ECO:0000256" key="3">
    <source>
        <dbReference type="PIRSR" id="PIRSR000894-2"/>
    </source>
</evidence>
<evidence type="ECO:0000256" key="1">
    <source>
        <dbReference type="ARBA" id="ARBA00022801"/>
    </source>
</evidence>
<accession>A0A319EG35</accession>
<feature type="disulfide bond" evidence="3">
    <location>
        <begin position="46"/>
        <end position="366"/>
    </location>
</feature>
<keyword evidence="3" id="KW-1015">Disulfide bond</keyword>
<dbReference type="OrthoDB" id="6509975at2759"/>
<dbReference type="VEuPathDB" id="FungiDB:BO78DRAFT_438791"/>
<dbReference type="STRING" id="1448318.A0A319EG35"/>
<dbReference type="PIRSF" id="PIRSF000894">
    <property type="entry name" value="Acid_phosphatase"/>
    <property type="match status" value="1"/>
</dbReference>
<evidence type="ECO:0000313" key="4">
    <source>
        <dbReference type="EMBL" id="PYI09282.1"/>
    </source>
</evidence>
<keyword evidence="2" id="KW-0325">Glycoprotein</keyword>
<dbReference type="Gene3D" id="3.40.50.1240">
    <property type="entry name" value="Phosphoglycerate mutase-like"/>
    <property type="match status" value="1"/>
</dbReference>
<reference evidence="4 5" key="1">
    <citation type="submission" date="2018-02" db="EMBL/GenBank/DDBJ databases">
        <title>The genomes of Aspergillus section Nigri reveals drivers in fungal speciation.</title>
        <authorList>
            <consortium name="DOE Joint Genome Institute"/>
            <person name="Vesth T.C."/>
            <person name="Nybo J."/>
            <person name="Theobald S."/>
            <person name="Brandl J."/>
            <person name="Frisvad J.C."/>
            <person name="Nielsen K.F."/>
            <person name="Lyhne E.K."/>
            <person name="Kogle M.E."/>
            <person name="Kuo A."/>
            <person name="Riley R."/>
            <person name="Clum A."/>
            <person name="Nolan M."/>
            <person name="Lipzen A."/>
            <person name="Salamov A."/>
            <person name="Henrissat B."/>
            <person name="Wiebenga A."/>
            <person name="De vries R.P."/>
            <person name="Grigoriev I.V."/>
            <person name="Mortensen U.H."/>
            <person name="Andersen M.R."/>
            <person name="Baker S.E."/>
        </authorList>
    </citation>
    <scope>NUCLEOTIDE SEQUENCE [LARGE SCALE GENOMIC DNA]</scope>
    <source>
        <strain evidence="4 5">CBS 121057</strain>
    </source>
</reference>
<feature type="disulfide bond" evidence="3">
    <location>
        <begin position="392"/>
        <end position="400"/>
    </location>
</feature>
<protein>
    <submittedName>
        <fullName evidence="4">Histidine acid phosphatase</fullName>
    </submittedName>
</protein>
<evidence type="ECO:0000256" key="2">
    <source>
        <dbReference type="ARBA" id="ARBA00023180"/>
    </source>
</evidence>
<dbReference type="GO" id="GO:0003993">
    <property type="term" value="F:acid phosphatase activity"/>
    <property type="evidence" value="ECO:0007669"/>
    <property type="project" value="TreeGrafter"/>
</dbReference>
<dbReference type="SUPFAM" id="SSF53254">
    <property type="entry name" value="Phosphoglycerate mutase-like"/>
    <property type="match status" value="1"/>
</dbReference>
<feature type="disulfide bond" evidence="3">
    <location>
        <begin position="232"/>
        <end position="245"/>
    </location>
</feature>
<dbReference type="CDD" id="cd07061">
    <property type="entry name" value="HP_HAP_like"/>
    <property type="match status" value="1"/>
</dbReference>
<dbReference type="GO" id="GO:0009277">
    <property type="term" value="C:fungal-type cell wall"/>
    <property type="evidence" value="ECO:0007669"/>
    <property type="project" value="TreeGrafter"/>
</dbReference>
<gene>
    <name evidence="4" type="ORF">BO78DRAFT_438791</name>
</gene>
<dbReference type="InterPro" id="IPR000560">
    <property type="entry name" value="His_Pase_clade-2"/>
</dbReference>
<keyword evidence="1" id="KW-0378">Hydrolase</keyword>
<sequence>MKSLSVLNTFFTATASYQFNPLHHLTGIAPYFTPHDPINPSPPAGCNVTRAAYLVRHAAIYANDFDYETYIEPFVEKLHNTTQNWAGTDSLSFLTNWTAPISDDHLEKLTRVGLQEATSLGGQFRQRYPDLHTKKVWAATAERATKSAQGFITGYTNNQTHLDLVSVAESDTTGADSLTPYKSCPAYSSSYGSSYEETFINHYTTPTTTRLNLLAPTFNFTSSDITAMFELCGYETVIRGSSPFCSPTLFTSSEWLSFEYANDIMYFHNTGYGRPLSPVLGFPWVNASYSLLSANTTDQDIYVSFTHREVPPTIVTALGLFNNSAYSGANNVNETMPTDEVNYNRAWKSSNILPFLGNIGMERMECGDGTGFAEGVYYRVLVNEAVKPVPGCRDGPGESCSGDRFGEFMKGREEMFGDFGTGCGNSSAVGGLSIYDG</sequence>
<dbReference type="InterPro" id="IPR029033">
    <property type="entry name" value="His_PPase_superfam"/>
</dbReference>
<organism evidence="4 5">
    <name type="scientific">Aspergillus sclerotiicarbonarius (strain CBS 121057 / IBT 28362)</name>
    <dbReference type="NCBI Taxonomy" id="1448318"/>
    <lineage>
        <taxon>Eukaryota</taxon>
        <taxon>Fungi</taxon>
        <taxon>Dikarya</taxon>
        <taxon>Ascomycota</taxon>
        <taxon>Pezizomycotina</taxon>
        <taxon>Eurotiomycetes</taxon>
        <taxon>Eurotiomycetidae</taxon>
        <taxon>Eurotiales</taxon>
        <taxon>Aspergillaceae</taxon>
        <taxon>Aspergillus</taxon>
        <taxon>Aspergillus subgen. Circumdati</taxon>
    </lineage>
</organism>
<dbReference type="EMBL" id="KZ826328">
    <property type="protein sequence ID" value="PYI09282.1"/>
    <property type="molecule type" value="Genomic_DNA"/>
</dbReference>
<name>A0A319EG35_ASPSB</name>
<keyword evidence="5" id="KW-1185">Reference proteome</keyword>
<proteinExistence type="predicted"/>